<feature type="domain" description="NAD(P)-binding" evidence="1">
    <location>
        <begin position="16"/>
        <end position="132"/>
    </location>
</feature>
<organism evidence="2 3">
    <name type="scientific">Altericroceibacterium indicum</name>
    <dbReference type="NCBI Taxonomy" id="374177"/>
    <lineage>
        <taxon>Bacteria</taxon>
        <taxon>Pseudomonadati</taxon>
        <taxon>Pseudomonadota</taxon>
        <taxon>Alphaproteobacteria</taxon>
        <taxon>Sphingomonadales</taxon>
        <taxon>Erythrobacteraceae</taxon>
        <taxon>Altericroceibacterium</taxon>
    </lineage>
</organism>
<keyword evidence="3" id="KW-1185">Reference proteome</keyword>
<evidence type="ECO:0000259" key="1">
    <source>
        <dbReference type="Pfam" id="PF13460"/>
    </source>
</evidence>
<dbReference type="PANTHER" id="PTHR12126">
    <property type="entry name" value="NADH-UBIQUINONE OXIDOREDUCTASE 39 KDA SUBUNIT-RELATED"/>
    <property type="match status" value="1"/>
</dbReference>
<dbReference type="AlphaFoldDB" id="A0A845A860"/>
<evidence type="ECO:0000313" key="3">
    <source>
        <dbReference type="Proteomes" id="UP000460561"/>
    </source>
</evidence>
<dbReference type="OrthoDB" id="9776313at2"/>
<dbReference type="GO" id="GO:0044877">
    <property type="term" value="F:protein-containing complex binding"/>
    <property type="evidence" value="ECO:0007669"/>
    <property type="project" value="TreeGrafter"/>
</dbReference>
<dbReference type="SUPFAM" id="SSF51735">
    <property type="entry name" value="NAD(P)-binding Rossmann-fold domains"/>
    <property type="match status" value="1"/>
</dbReference>
<dbReference type="RefSeq" id="WP_160739786.1">
    <property type="nucleotide sequence ID" value="NZ_WTYQ01000004.1"/>
</dbReference>
<dbReference type="CDD" id="cd05271">
    <property type="entry name" value="NDUFA9_like_SDR_a"/>
    <property type="match status" value="1"/>
</dbReference>
<proteinExistence type="predicted"/>
<gene>
    <name evidence="2" type="ORF">GRI39_10990</name>
</gene>
<dbReference type="PANTHER" id="PTHR12126:SF11">
    <property type="entry name" value="NADH DEHYDROGENASE [UBIQUINONE] 1 ALPHA SUBCOMPLEX SUBUNIT 9, MITOCHONDRIAL"/>
    <property type="match status" value="1"/>
</dbReference>
<comment type="caution">
    <text evidence="2">The sequence shown here is derived from an EMBL/GenBank/DDBJ whole genome shotgun (WGS) entry which is preliminary data.</text>
</comment>
<dbReference type="Gene3D" id="3.40.50.720">
    <property type="entry name" value="NAD(P)-binding Rossmann-like Domain"/>
    <property type="match status" value="1"/>
</dbReference>
<accession>A0A845A860</accession>
<evidence type="ECO:0000313" key="2">
    <source>
        <dbReference type="EMBL" id="MXP26562.1"/>
    </source>
</evidence>
<dbReference type="InterPro" id="IPR016040">
    <property type="entry name" value="NAD(P)-bd_dom"/>
</dbReference>
<name>A0A845A860_9SPHN</name>
<sequence length="315" mass="33299">MPQSSALDGKLVVLIGGSGYVGTHIAQDLLNRGARLRVASRNPEKAYTLKPLANLGQLQFARCNVTHEKSLEAAMHGADAVVYLVGAFSGKLDAIQAEGAGKAAQIAKQAGASSFVYVSAIGADANSSSDYARTKALGEQAVLGAFPQATVMRPSVLFGEDDNFLNMFGSVISSFPVVPVFGSDSQLQPLWVDDAAEAIGNALADPATHGGKTYELAGPDVMTMGAINEKIAAAQERKRHFIAVPDSLTGLFAALPGTPMNKDQWTMLKDGSTASGTLPGIKELGVTPKPMSLFLNRWMTRYRRNGRFAMQPANQ</sequence>
<protein>
    <submittedName>
        <fullName evidence="2">NAD(P)H-binding protein</fullName>
    </submittedName>
</protein>
<dbReference type="InterPro" id="IPR051207">
    <property type="entry name" value="ComplexI_NDUFA9_subunit"/>
</dbReference>
<dbReference type="EMBL" id="WTYQ01000004">
    <property type="protein sequence ID" value="MXP26562.1"/>
    <property type="molecule type" value="Genomic_DNA"/>
</dbReference>
<dbReference type="InterPro" id="IPR036291">
    <property type="entry name" value="NAD(P)-bd_dom_sf"/>
</dbReference>
<dbReference type="Proteomes" id="UP000460561">
    <property type="component" value="Unassembled WGS sequence"/>
</dbReference>
<dbReference type="Pfam" id="PF13460">
    <property type="entry name" value="NAD_binding_10"/>
    <property type="match status" value="1"/>
</dbReference>
<reference evidence="2 3" key="1">
    <citation type="submission" date="2019-12" db="EMBL/GenBank/DDBJ databases">
        <title>Genomic-based taxomic classification of the family Erythrobacteraceae.</title>
        <authorList>
            <person name="Xu L."/>
        </authorList>
    </citation>
    <scope>NUCLEOTIDE SEQUENCE [LARGE SCALE GENOMIC DNA]</scope>
    <source>
        <strain evidence="2 3">DSM 18604</strain>
    </source>
</reference>